<dbReference type="GO" id="GO:0004814">
    <property type="term" value="F:arginine-tRNA ligase activity"/>
    <property type="evidence" value="ECO:0007669"/>
    <property type="project" value="InterPro"/>
</dbReference>
<dbReference type="AlphaFoldDB" id="A0A9J6CFQ5"/>
<evidence type="ECO:0000313" key="2">
    <source>
        <dbReference type="EMBL" id="KAG5680735.1"/>
    </source>
</evidence>
<dbReference type="SUPFAM" id="SSF47323">
    <property type="entry name" value="Anticodon-binding domain of a subclass of class I aminoacyl-tRNA synthetases"/>
    <property type="match status" value="1"/>
</dbReference>
<proteinExistence type="predicted"/>
<dbReference type="InterPro" id="IPR008909">
    <property type="entry name" value="DALR_anticod-bd"/>
</dbReference>
<accession>A0A9J6CFQ5</accession>
<dbReference type="EMBL" id="JADBJN010000001">
    <property type="protein sequence ID" value="KAG5680735.1"/>
    <property type="molecule type" value="Genomic_DNA"/>
</dbReference>
<dbReference type="GO" id="GO:0005524">
    <property type="term" value="F:ATP binding"/>
    <property type="evidence" value="ECO:0007669"/>
    <property type="project" value="InterPro"/>
</dbReference>
<dbReference type="SMART" id="SM00836">
    <property type="entry name" value="DALR_1"/>
    <property type="match status" value="1"/>
</dbReference>
<dbReference type="GO" id="GO:0106217">
    <property type="term" value="P:tRNA C3-cytosine methylation"/>
    <property type="evidence" value="ECO:0007669"/>
    <property type="project" value="TreeGrafter"/>
</dbReference>
<dbReference type="Pfam" id="PF05746">
    <property type="entry name" value="DALR_1"/>
    <property type="match status" value="1"/>
</dbReference>
<keyword evidence="3" id="KW-1185">Reference proteome</keyword>
<sequence length="428" mass="49978">MKLVATFKRQLLNYLFSTSNVDDNLISFETNSKCDFTFVRNYYIWCQHLDNEIDKDTLNNDDILFIATGKSNVNEAIEALIKESENWVFKIERVDYCEKKYFIQLHRSTSLKIALEEANSFDFSNVEKDDCETISIESEECDNGNLTITNFRLEVFESVLKNIIVHETKYVYVNDSSIAKHKLRLSSVSNIKTNKVKEEDEETEQSKQYVTVLCNSVLGTNNKKSEESAFDYFTRRRNDMHLIAIHKYGIRAKDDQDFVKMIEKLGRAAANLDMVEVKHSHALKLNSSSKQPFILYNSARLETLLANFDEKVKEGYYEEINALAEIDVSLLSEDLEWELLKLIHAYPETIQKSFNDIEKGKLGIQLLYKYLYSLVRTFSAYYSKVKILRENRSHLIPVVHAKIHLLRIFQKYFNHVLSIFNIEPVSFM</sequence>
<gene>
    <name evidence="2" type="ORF">PVAND_010225</name>
</gene>
<dbReference type="Gene3D" id="1.10.730.10">
    <property type="entry name" value="Isoleucyl-tRNA Synthetase, Domain 1"/>
    <property type="match status" value="1"/>
</dbReference>
<feature type="domain" description="DALR anticodon binding" evidence="1">
    <location>
        <begin position="294"/>
        <end position="428"/>
    </location>
</feature>
<dbReference type="OrthoDB" id="9990834at2759"/>
<dbReference type="GO" id="GO:0000049">
    <property type="term" value="F:tRNA binding"/>
    <property type="evidence" value="ECO:0007669"/>
    <property type="project" value="TreeGrafter"/>
</dbReference>
<dbReference type="InterPro" id="IPR037380">
    <property type="entry name" value="DALRD3"/>
</dbReference>
<dbReference type="GO" id="GO:0006420">
    <property type="term" value="P:arginyl-tRNA aminoacylation"/>
    <property type="evidence" value="ECO:0007669"/>
    <property type="project" value="InterPro"/>
</dbReference>
<reference evidence="2" key="1">
    <citation type="submission" date="2021-03" db="EMBL/GenBank/DDBJ databases">
        <title>Chromosome level genome of the anhydrobiotic midge Polypedilum vanderplanki.</title>
        <authorList>
            <person name="Yoshida Y."/>
            <person name="Kikawada T."/>
            <person name="Gusev O."/>
        </authorList>
    </citation>
    <scope>NUCLEOTIDE SEQUENCE</scope>
    <source>
        <strain evidence="2">NIAS01</strain>
        <tissue evidence="2">Whole body or cell culture</tissue>
    </source>
</reference>
<organism evidence="2 3">
    <name type="scientific">Polypedilum vanderplanki</name>
    <name type="common">Sleeping chironomid midge</name>
    <dbReference type="NCBI Taxonomy" id="319348"/>
    <lineage>
        <taxon>Eukaryota</taxon>
        <taxon>Metazoa</taxon>
        <taxon>Ecdysozoa</taxon>
        <taxon>Arthropoda</taxon>
        <taxon>Hexapoda</taxon>
        <taxon>Insecta</taxon>
        <taxon>Pterygota</taxon>
        <taxon>Neoptera</taxon>
        <taxon>Endopterygota</taxon>
        <taxon>Diptera</taxon>
        <taxon>Nematocera</taxon>
        <taxon>Chironomoidea</taxon>
        <taxon>Chironomidae</taxon>
        <taxon>Chironominae</taxon>
        <taxon>Polypedilum</taxon>
        <taxon>Polypedilum</taxon>
    </lineage>
</organism>
<dbReference type="PANTHER" id="PTHR16043">
    <property type="entry name" value="DALRD3 PROTEIN"/>
    <property type="match status" value="1"/>
</dbReference>
<protein>
    <recommendedName>
        <fullName evidence="1">DALR anticodon binding domain-containing protein</fullName>
    </recommendedName>
</protein>
<dbReference type="PANTHER" id="PTHR16043:SF1">
    <property type="entry name" value="DALR ANTICODON-BINDING DOMAIN-CONTAINING PROTEIN 3"/>
    <property type="match status" value="1"/>
</dbReference>
<evidence type="ECO:0000313" key="3">
    <source>
        <dbReference type="Proteomes" id="UP001107558"/>
    </source>
</evidence>
<comment type="caution">
    <text evidence="2">The sequence shown here is derived from an EMBL/GenBank/DDBJ whole genome shotgun (WGS) entry which is preliminary data.</text>
</comment>
<name>A0A9J6CFQ5_POLVA</name>
<evidence type="ECO:0000259" key="1">
    <source>
        <dbReference type="SMART" id="SM00836"/>
    </source>
</evidence>
<dbReference type="Proteomes" id="UP001107558">
    <property type="component" value="Chromosome 1"/>
</dbReference>
<dbReference type="InterPro" id="IPR009080">
    <property type="entry name" value="tRNAsynth_Ia_anticodon-bd"/>
</dbReference>